<accession>A0A432DZP7</accession>
<evidence type="ECO:0000313" key="2">
    <source>
        <dbReference type="Proteomes" id="UP000276953"/>
    </source>
</evidence>
<reference evidence="1 2" key="1">
    <citation type="submission" date="2018-12" db="EMBL/GenBank/DDBJ databases">
        <title>Draft Genome Sequence of Chryseobacterium arthrosphaerae strain ED882-96 Isolated from the Blood of a Patient with Liver Cirrhosis in Taiwan.</title>
        <authorList>
            <person name="Lin J.-N."/>
            <person name="Lai C.-H."/>
            <person name="Yang C.-H."/>
            <person name="Huang Y.-H."/>
        </authorList>
    </citation>
    <scope>NUCLEOTIDE SEQUENCE [LARGE SCALE GENOMIC DNA]</scope>
    <source>
        <strain evidence="1 2">ED882-96</strain>
    </source>
</reference>
<comment type="caution">
    <text evidence="1">The sequence shown here is derived from an EMBL/GenBank/DDBJ whole genome shotgun (WGS) entry which is preliminary data.</text>
</comment>
<dbReference type="Proteomes" id="UP000276953">
    <property type="component" value="Unassembled WGS sequence"/>
</dbReference>
<evidence type="ECO:0000313" key="1">
    <source>
        <dbReference type="EMBL" id="RTZ49638.1"/>
    </source>
</evidence>
<protein>
    <submittedName>
        <fullName evidence="1">Uncharacterized protein</fullName>
    </submittedName>
</protein>
<dbReference type="EMBL" id="RYFC01000001">
    <property type="protein sequence ID" value="RTZ49638.1"/>
    <property type="molecule type" value="Genomic_DNA"/>
</dbReference>
<sequence length="64" mass="7643">MNYLTVLMERSFANVLQQAAKGLTSYRTTDYLDGFQYSHLMVEVIFVWDAEPKMLTKYRRIKIF</sequence>
<dbReference type="AlphaFoldDB" id="A0A432DZP7"/>
<name>A0A432DZP7_9FLAO</name>
<proteinExistence type="predicted"/>
<gene>
    <name evidence="1" type="ORF">EJ377_04440</name>
</gene>
<organism evidence="1 2">
    <name type="scientific">Chryseobacterium arthrosphaerae</name>
    <dbReference type="NCBI Taxonomy" id="651561"/>
    <lineage>
        <taxon>Bacteria</taxon>
        <taxon>Pseudomonadati</taxon>
        <taxon>Bacteroidota</taxon>
        <taxon>Flavobacteriia</taxon>
        <taxon>Flavobacteriales</taxon>
        <taxon>Weeksellaceae</taxon>
        <taxon>Chryseobacterium group</taxon>
        <taxon>Chryseobacterium</taxon>
    </lineage>
</organism>